<evidence type="ECO:0000313" key="2">
    <source>
        <dbReference type="Proteomes" id="UP001156831"/>
    </source>
</evidence>
<sequence>MVYHVDVPELIPSAGSANLVFKSKVHDESQSDPVTEENVSLFIPYPVLESIGNVIPQILQDLRGAGGHKVFGAQEAKPAIPPQRRLQDPRRLANGNRWPDMFRGVPEILGASFGDILVELEGVAMDFHLRAVNLDGTVSEGKLENVIMTYTGIKAWTEGLPGGIQSLAGEGVSHGLLEPATKALPAWNEGPRSPALDECLVSTAFEIRSVISDLGAMLVRLETLNVVYDQERPAAAHYLWSIDALKAFAEALPKVERKMQQKGLTAKTLQ</sequence>
<organism evidence="1 2">
    <name type="scientific">Luteimonas rhizosphaericola</name>
    <dbReference type="NCBI Taxonomy" id="3042024"/>
    <lineage>
        <taxon>Bacteria</taxon>
        <taxon>Pseudomonadati</taxon>
        <taxon>Pseudomonadota</taxon>
        <taxon>Gammaproteobacteria</taxon>
        <taxon>Lysobacterales</taxon>
        <taxon>Lysobacteraceae</taxon>
        <taxon>Luteimonas</taxon>
    </lineage>
</organism>
<name>A0ABT6JND4_9GAMM</name>
<dbReference type="Proteomes" id="UP001156831">
    <property type="component" value="Unassembled WGS sequence"/>
</dbReference>
<dbReference type="RefSeq" id="WP_280603233.1">
    <property type="nucleotide sequence ID" value="NZ_JARXRN010000029.1"/>
</dbReference>
<protein>
    <recommendedName>
        <fullName evidence="3">TIGR04255 family protein</fullName>
    </recommendedName>
</protein>
<comment type="caution">
    <text evidence="1">The sequence shown here is derived from an EMBL/GenBank/DDBJ whole genome shotgun (WGS) entry which is preliminary data.</text>
</comment>
<keyword evidence="2" id="KW-1185">Reference proteome</keyword>
<gene>
    <name evidence="1" type="ORF">QFW80_16845</name>
</gene>
<reference evidence="1 2" key="1">
    <citation type="submission" date="2023-04" db="EMBL/GenBank/DDBJ databases">
        <title>Luteimonas sp. M1R5S18.</title>
        <authorList>
            <person name="Sun J.-Q."/>
        </authorList>
    </citation>
    <scope>NUCLEOTIDE SEQUENCE [LARGE SCALE GENOMIC DNA]</scope>
    <source>
        <strain evidence="1 2">M1R5S18</strain>
    </source>
</reference>
<dbReference type="EMBL" id="JARXRN010000029">
    <property type="protein sequence ID" value="MDH5832188.1"/>
    <property type="molecule type" value="Genomic_DNA"/>
</dbReference>
<evidence type="ECO:0008006" key="3">
    <source>
        <dbReference type="Google" id="ProtNLM"/>
    </source>
</evidence>
<accession>A0ABT6JND4</accession>
<proteinExistence type="predicted"/>
<evidence type="ECO:0000313" key="1">
    <source>
        <dbReference type="EMBL" id="MDH5832188.1"/>
    </source>
</evidence>